<dbReference type="EMBL" id="QAPG01000050">
    <property type="protein sequence ID" value="TDZ34697.1"/>
    <property type="molecule type" value="Genomic_DNA"/>
</dbReference>
<feature type="compositionally biased region" description="Basic and acidic residues" evidence="1">
    <location>
        <begin position="139"/>
        <end position="159"/>
    </location>
</feature>
<feature type="compositionally biased region" description="Basic and acidic residues" evidence="1">
    <location>
        <begin position="167"/>
        <end position="176"/>
    </location>
</feature>
<comment type="caution">
    <text evidence="2">The sequence shown here is derived from an EMBL/GenBank/DDBJ whole genome shotgun (WGS) entry which is preliminary data.</text>
</comment>
<accession>A0A4R8Q7V9</accession>
<feature type="compositionally biased region" description="Basic residues" evidence="1">
    <location>
        <begin position="349"/>
        <end position="358"/>
    </location>
</feature>
<feature type="compositionally biased region" description="Basic and acidic residues" evidence="1">
    <location>
        <begin position="318"/>
        <end position="329"/>
    </location>
</feature>
<evidence type="ECO:0000313" key="2">
    <source>
        <dbReference type="EMBL" id="TDZ34697.1"/>
    </source>
</evidence>
<feature type="region of interest" description="Disordered" evidence="1">
    <location>
        <begin position="24"/>
        <end position="50"/>
    </location>
</feature>
<sequence length="423" mass="46173">MLYNMSYPHDHPGAQAGHIHPVKPSAAAAAAAAAARPRPRCSQPMPFDPEELSQKLAKVLADQKLHAERRRRARAEAAAAASGGAGLPLSPTYQTSAGMARDFLDQGSLKPNGVHRGHRTSMIARPRTEPAPAPGKKPSTKESTDRPKSSKSPDADRRSSSKSARKSSGDNNDKSPHGYVPHFAASQFARTTTADNNGGGSSSSKGLVHKLSRTALRIAQAHRERHQQERKNFYSDRTTIPESPTHLRPQQQQQHHQPQKPQYRHTIEGNPGGGVATTDDVRQNGRSAARRVSTGDLLMTWDSGQSSPNPYGYDSPDPADHDPNEHRVDWSQSDETAAAATAAAATRSRPQKPAKHSLRKADSIWALKNKLGAFTKHRQEEQQQQQQQQQQQHASRDSSGSPPSDPNLRSPKSGFFSRFKVTH</sequence>
<feature type="compositionally biased region" description="Low complexity" evidence="1">
    <location>
        <begin position="382"/>
        <end position="402"/>
    </location>
</feature>
<reference evidence="2 3" key="1">
    <citation type="submission" date="2018-11" db="EMBL/GenBank/DDBJ databases">
        <title>Genome sequence and assembly of Colletotrichum spinosum.</title>
        <authorList>
            <person name="Gan P."/>
            <person name="Shirasu K."/>
        </authorList>
    </citation>
    <scope>NUCLEOTIDE SEQUENCE [LARGE SCALE GENOMIC DNA]</scope>
    <source>
        <strain evidence="2 3">CBS 515.97</strain>
    </source>
</reference>
<evidence type="ECO:0000256" key="1">
    <source>
        <dbReference type="SAM" id="MobiDB-lite"/>
    </source>
</evidence>
<name>A0A4R8Q7V9_9PEZI</name>
<feature type="region of interest" description="Disordered" evidence="1">
    <location>
        <begin position="64"/>
        <end position="209"/>
    </location>
</feature>
<keyword evidence="3" id="KW-1185">Reference proteome</keyword>
<dbReference type="Proteomes" id="UP000295083">
    <property type="component" value="Unassembled WGS sequence"/>
</dbReference>
<gene>
    <name evidence="2" type="ORF">C8035_v002577</name>
</gene>
<feature type="region of interest" description="Disordered" evidence="1">
    <location>
        <begin position="221"/>
        <end position="423"/>
    </location>
</feature>
<feature type="compositionally biased region" description="Low complexity" evidence="1">
    <location>
        <begin position="26"/>
        <end position="35"/>
    </location>
</feature>
<feature type="compositionally biased region" description="Low complexity" evidence="1">
    <location>
        <begin position="336"/>
        <end position="346"/>
    </location>
</feature>
<feature type="compositionally biased region" description="Low complexity" evidence="1">
    <location>
        <begin position="249"/>
        <end position="261"/>
    </location>
</feature>
<protein>
    <submittedName>
        <fullName evidence="2">Uncharacterized protein</fullName>
    </submittedName>
</protein>
<dbReference type="AlphaFoldDB" id="A0A4R8Q7V9"/>
<proteinExistence type="predicted"/>
<organism evidence="2 3">
    <name type="scientific">Colletotrichum spinosum</name>
    <dbReference type="NCBI Taxonomy" id="1347390"/>
    <lineage>
        <taxon>Eukaryota</taxon>
        <taxon>Fungi</taxon>
        <taxon>Dikarya</taxon>
        <taxon>Ascomycota</taxon>
        <taxon>Pezizomycotina</taxon>
        <taxon>Sordariomycetes</taxon>
        <taxon>Hypocreomycetidae</taxon>
        <taxon>Glomerellales</taxon>
        <taxon>Glomerellaceae</taxon>
        <taxon>Colletotrichum</taxon>
        <taxon>Colletotrichum orbiculare species complex</taxon>
    </lineage>
</organism>
<evidence type="ECO:0000313" key="3">
    <source>
        <dbReference type="Proteomes" id="UP000295083"/>
    </source>
</evidence>